<dbReference type="HOGENOM" id="CLU_074390_2_1_4"/>
<dbReference type="PANTHER" id="PTHR21192">
    <property type="entry name" value="NUCLEAR PROTEIN E3-3"/>
    <property type="match status" value="1"/>
</dbReference>
<dbReference type="InterPro" id="IPR007523">
    <property type="entry name" value="NDUFAF3/AAMDC"/>
</dbReference>
<dbReference type="Gene3D" id="3.40.1230.10">
    <property type="entry name" value="MTH938-like"/>
    <property type="match status" value="1"/>
</dbReference>
<reference evidence="1 2" key="1">
    <citation type="journal article" date="2014" name="BMC Microbiol.">
        <title>The oxygen-independent metabolism of cyclic monoterpenes in Castellaniella defragrans 65Phen.</title>
        <authorList>
            <person name="Petasch J."/>
            <person name="Disch E.M."/>
            <person name="Markert S."/>
            <person name="Becher D."/>
            <person name="Schweder T."/>
            <person name="Huttel B."/>
            <person name="Reinhardt R."/>
            <person name="Harder J."/>
        </authorList>
    </citation>
    <scope>NUCLEOTIDE SEQUENCE [LARGE SCALE GENOMIC DNA]</scope>
    <source>
        <strain evidence="1">65Phen</strain>
    </source>
</reference>
<dbReference type="Pfam" id="PF04430">
    <property type="entry name" value="DUF498"/>
    <property type="match status" value="1"/>
</dbReference>
<evidence type="ECO:0000313" key="1">
    <source>
        <dbReference type="EMBL" id="CDM24950.1"/>
    </source>
</evidence>
<accession>W8X9J8</accession>
<dbReference type="Proteomes" id="UP000019805">
    <property type="component" value="Chromosome"/>
</dbReference>
<keyword evidence="2" id="KW-1185">Reference proteome</keyword>
<dbReference type="KEGG" id="cdn:BN940_12496"/>
<sequence length="151" mass="16099">MPVLLQKDLNPALNTVTAYGDGFLEINRVRYDGAICFAPEGPVRGLALRDVADIDAAFLQDLVGLKPAARDPLAFLDDAAPAAELPAGAPEVLLIGTGPRQIFLRPEVLRPLLALGIGIETMTTQAAARTYNILMSEERRVLALLLPGDPS</sequence>
<dbReference type="SUPFAM" id="SSF64076">
    <property type="entry name" value="MTH938-like"/>
    <property type="match status" value="1"/>
</dbReference>
<dbReference type="InterPro" id="IPR036748">
    <property type="entry name" value="MTH938-like_sf"/>
</dbReference>
<protein>
    <submittedName>
        <fullName evidence="1">Membrane protein</fullName>
    </submittedName>
</protein>
<dbReference type="EMBL" id="HG916765">
    <property type="protein sequence ID" value="CDM24950.1"/>
    <property type="molecule type" value="Genomic_DNA"/>
</dbReference>
<evidence type="ECO:0000313" key="2">
    <source>
        <dbReference type="Proteomes" id="UP000019805"/>
    </source>
</evidence>
<dbReference type="eggNOG" id="COG3737">
    <property type="taxonomic scope" value="Bacteria"/>
</dbReference>
<gene>
    <name evidence="1" type="ORF">BN940_12496</name>
</gene>
<proteinExistence type="predicted"/>
<organism evidence="1 2">
    <name type="scientific">Castellaniella defragrans (strain DSM 12143 / CCUG 39792 / 65Phen)</name>
    <name type="common">Alcaligenes defragrans</name>
    <dbReference type="NCBI Taxonomy" id="1437824"/>
    <lineage>
        <taxon>Bacteria</taxon>
        <taxon>Pseudomonadati</taxon>
        <taxon>Pseudomonadota</taxon>
        <taxon>Betaproteobacteria</taxon>
        <taxon>Burkholderiales</taxon>
        <taxon>Alcaligenaceae</taxon>
        <taxon>Castellaniella</taxon>
    </lineage>
</organism>
<name>W8X9J8_CASD6</name>
<dbReference type="AlphaFoldDB" id="W8X9J8"/>
<dbReference type="PANTHER" id="PTHR21192:SF2">
    <property type="entry name" value="NADH DEHYDROGENASE [UBIQUINONE] 1 ALPHA SUBCOMPLEX ASSEMBLY FACTOR 3"/>
    <property type="match status" value="1"/>
</dbReference>
<dbReference type="STRING" id="1437824.BN940_12496"/>